<organism evidence="2 3">
    <name type="scientific">Heligmosomoides polygyrus</name>
    <name type="common">Parasitic roundworm</name>
    <dbReference type="NCBI Taxonomy" id="6339"/>
    <lineage>
        <taxon>Eukaryota</taxon>
        <taxon>Metazoa</taxon>
        <taxon>Ecdysozoa</taxon>
        <taxon>Nematoda</taxon>
        <taxon>Chromadorea</taxon>
        <taxon>Rhabditida</taxon>
        <taxon>Rhabditina</taxon>
        <taxon>Rhabditomorpha</taxon>
        <taxon>Strongyloidea</taxon>
        <taxon>Heligmosomidae</taxon>
        <taxon>Heligmosomoides</taxon>
    </lineage>
</organism>
<dbReference type="Proteomes" id="UP000050761">
    <property type="component" value="Unassembled WGS sequence"/>
</dbReference>
<keyword evidence="2" id="KW-1185">Reference proteome</keyword>
<accession>A0A183FYA4</accession>
<accession>A0A3P8DM22</accession>
<dbReference type="AlphaFoldDB" id="A0A183FYA4"/>
<proteinExistence type="predicted"/>
<dbReference type="EMBL" id="UZAH01027996">
    <property type="protein sequence ID" value="VDO96815.1"/>
    <property type="molecule type" value="Genomic_DNA"/>
</dbReference>
<gene>
    <name evidence="1" type="ORF">HPBE_LOCUS13610</name>
</gene>
<evidence type="ECO:0000313" key="2">
    <source>
        <dbReference type="Proteomes" id="UP000050761"/>
    </source>
</evidence>
<dbReference type="OrthoDB" id="5870018at2759"/>
<dbReference type="WBParaSite" id="HPBE_0001360901-mRNA-1">
    <property type="protein sequence ID" value="HPBE_0001360901-mRNA-1"/>
    <property type="gene ID" value="HPBE_0001360901"/>
</dbReference>
<reference evidence="1 2" key="1">
    <citation type="submission" date="2018-11" db="EMBL/GenBank/DDBJ databases">
        <authorList>
            <consortium name="Pathogen Informatics"/>
        </authorList>
    </citation>
    <scope>NUCLEOTIDE SEQUENCE [LARGE SCALE GENOMIC DNA]</scope>
</reference>
<protein>
    <submittedName>
        <fullName evidence="1 3">Uncharacterized protein</fullName>
    </submittedName>
</protein>
<sequence>MALQAKIPQAIADGIEEDRRMRSIVIAGIEEEPQDLPPSRCQGDLEDKMSGILDALQVELGLNPSHWLKAISNTRLLRLAGHTNIFVRKSMTREGRISSFGNKLEN</sequence>
<reference evidence="3" key="2">
    <citation type="submission" date="2019-09" db="UniProtKB">
        <authorList>
            <consortium name="WormBaseParasite"/>
        </authorList>
    </citation>
    <scope>IDENTIFICATION</scope>
</reference>
<evidence type="ECO:0000313" key="3">
    <source>
        <dbReference type="WBParaSite" id="HPBE_0001360901-mRNA-1"/>
    </source>
</evidence>
<name>A0A183FYA4_HELPZ</name>
<evidence type="ECO:0000313" key="1">
    <source>
        <dbReference type="EMBL" id="VDO96815.1"/>
    </source>
</evidence>